<protein>
    <submittedName>
        <fullName evidence="1">Uncharacterized protein</fullName>
    </submittedName>
</protein>
<sequence>MRSPARPQDRRRGGHHEQDEPGDGGGPAQRGGLQREDGTDRRSAHEQGADGVEGRAGLASGRQVAPDERDRRQRGQRDRHHRTPAEGVDEQGSDDGTQRVDRRAHPRVRGHGPRAAVPGEEGPDRGEGEGRHGRGPETLQRARRDEGGKGVDEGSCAGGGHHDRDPDEQRQPDAEEVTQPPEDRAAHGECEGVAADDRGRATGGQVEVVREGGEGDGDGRAPRARSPRRGSRRRSRAPRGAVPVTGWHWRWWLPGRRRRG</sequence>
<evidence type="ECO:0000313" key="2">
    <source>
        <dbReference type="Proteomes" id="UP001059663"/>
    </source>
</evidence>
<proteinExistence type="predicted"/>
<gene>
    <name evidence="1" type="ORF">LP422_04010</name>
</gene>
<reference evidence="1" key="1">
    <citation type="submission" date="2021-11" db="EMBL/GenBank/DDBJ databases">
        <title>Study of the species diversity of bacterial strains isolated from a unique natural object - Shulgan-Tash cave (Bashkiria).</title>
        <authorList>
            <person name="Sazanova A.L."/>
            <person name="Chirak E.R."/>
            <person name="Safronova V.I."/>
        </authorList>
    </citation>
    <scope>NUCLEOTIDE SEQUENCE</scope>
    <source>
        <strain evidence="1">P1</strain>
    </source>
</reference>
<organism evidence="1 2">
    <name type="scientific">Janibacter limosus</name>
    <dbReference type="NCBI Taxonomy" id="53458"/>
    <lineage>
        <taxon>Bacteria</taxon>
        <taxon>Bacillati</taxon>
        <taxon>Actinomycetota</taxon>
        <taxon>Actinomycetes</taxon>
        <taxon>Micrococcales</taxon>
        <taxon>Intrasporangiaceae</taxon>
        <taxon>Janibacter</taxon>
    </lineage>
</organism>
<accession>A0AC61U616</accession>
<name>A0AC61U616_9MICO</name>
<evidence type="ECO:0000313" key="1">
    <source>
        <dbReference type="EMBL" id="UUZ45368.1"/>
    </source>
</evidence>
<dbReference type="Proteomes" id="UP001059663">
    <property type="component" value="Chromosome"/>
</dbReference>
<dbReference type="EMBL" id="CP087977">
    <property type="protein sequence ID" value="UUZ45368.1"/>
    <property type="molecule type" value="Genomic_DNA"/>
</dbReference>